<dbReference type="InterPro" id="IPR006050">
    <property type="entry name" value="DNA_photolyase_N"/>
</dbReference>
<sequence length="464" mass="52305">MLTGREDRGVLEGAPERITCLRRAPRREGPVLYWMGREQRARDHWGLAAAQELAAERRVPLACIFTLSPTFLGAPLRAYAFLLRGLRETARELAARDIPLFLLRGDPPEEAARFAIRHRVALTVTDFDPLRVRRGWTEAFLERTEGTALEVDARNVVPCRFVSPKREWSAATLRRKLRPLLDRFLPFLPPPLETHPVPWTDTPPPSWDPLDLLASGSFEGVPESPLPPGSAAGQARLEAFLREGLPRYARDRNDPLREGQSGLSPYLHFGQISPQRAAWEVLRADAPPEDREAFLEELVVRGELAENFCLHTPGYDTVEAFPDWARKTLAAHASDRRPALYSLRELEEGRTHDPLWNAAQRELVLTGRMPGYLRMYWGKKLLEWTPSPEEALRAGVALNDRYELDGRDPKGYAGLAWCLGGVHDRPWPSRPVFGSVRSMTAAGMARKFDVEAYCRRAAALPPSP</sequence>
<comment type="catalytic activity">
    <reaction evidence="12">
        <text>cyclobutadipyrimidine (in DNA) = 2 pyrimidine residues (in DNA).</text>
        <dbReference type="EC" id="4.1.99.3"/>
    </reaction>
</comment>
<feature type="domain" description="Photolyase/cryptochrome alpha/beta" evidence="13">
    <location>
        <begin position="29"/>
        <end position="159"/>
    </location>
</feature>
<keyword evidence="6" id="KW-0227">DNA damage</keyword>
<evidence type="ECO:0000256" key="6">
    <source>
        <dbReference type="ARBA" id="ARBA00022763"/>
    </source>
</evidence>
<keyword evidence="15" id="KW-1185">Reference proteome</keyword>
<gene>
    <name evidence="14" type="ORF">Apau_2323</name>
</gene>
<dbReference type="HOGENOM" id="CLU_026342_2_1_0"/>
<dbReference type="SUPFAM" id="SSF52425">
    <property type="entry name" value="Cryptochrome/photolyase, N-terminal domain"/>
    <property type="match status" value="1"/>
</dbReference>
<evidence type="ECO:0000256" key="5">
    <source>
        <dbReference type="ARBA" id="ARBA00022630"/>
    </source>
</evidence>
<dbReference type="InterPro" id="IPR052219">
    <property type="entry name" value="Photolyase_Class-2"/>
</dbReference>
<keyword evidence="10 14" id="KW-0456">Lyase</keyword>
<dbReference type="GO" id="GO:0003904">
    <property type="term" value="F:deoxyribodipyrimidine photo-lyase activity"/>
    <property type="evidence" value="ECO:0007669"/>
    <property type="project" value="UniProtKB-EC"/>
</dbReference>
<accession>E3CZU8</accession>
<name>E3CZU8_9BACT</name>
<dbReference type="Gene3D" id="1.10.579.10">
    <property type="entry name" value="DNA Cyclobutane Dipyrimidine Photolyase, subunit A, domain 3"/>
    <property type="match status" value="1"/>
</dbReference>
<dbReference type="RefSeq" id="WP_006301975.1">
    <property type="nucleotide sequence ID" value="NZ_CM001022.1"/>
</dbReference>
<dbReference type="InterPro" id="IPR036155">
    <property type="entry name" value="Crypto/Photolyase_N_sf"/>
</dbReference>
<organism evidence="14 15">
    <name type="scientific">Aminomonas paucivorans DSM 12260</name>
    <dbReference type="NCBI Taxonomy" id="584708"/>
    <lineage>
        <taxon>Bacteria</taxon>
        <taxon>Thermotogati</taxon>
        <taxon>Synergistota</taxon>
        <taxon>Synergistia</taxon>
        <taxon>Synergistales</taxon>
        <taxon>Synergistaceae</taxon>
        <taxon>Aminomonas</taxon>
    </lineage>
</organism>
<protein>
    <recommendedName>
        <fullName evidence="4">Deoxyribodipyrimidine photo-lyase</fullName>
        <ecNumber evidence="3">4.1.99.3</ecNumber>
    </recommendedName>
    <alternativeName>
        <fullName evidence="11">DNA photolyase</fullName>
    </alternativeName>
</protein>
<dbReference type="SUPFAM" id="SSF48173">
    <property type="entry name" value="Cryptochrome/photolyase FAD-binding domain"/>
    <property type="match status" value="1"/>
</dbReference>
<dbReference type="EC" id="4.1.99.3" evidence="3"/>
<keyword evidence="8" id="KW-0238">DNA-binding</keyword>
<dbReference type="EMBL" id="CM001022">
    <property type="protein sequence ID" value="EFQ24730.1"/>
    <property type="molecule type" value="Genomic_DNA"/>
</dbReference>
<dbReference type="Proteomes" id="UP000005096">
    <property type="component" value="Chromosome"/>
</dbReference>
<dbReference type="GO" id="GO:0003677">
    <property type="term" value="F:DNA binding"/>
    <property type="evidence" value="ECO:0007669"/>
    <property type="project" value="UniProtKB-KW"/>
</dbReference>
<evidence type="ECO:0000256" key="8">
    <source>
        <dbReference type="ARBA" id="ARBA00023125"/>
    </source>
</evidence>
<keyword evidence="9" id="KW-0234">DNA repair</keyword>
<dbReference type="InterPro" id="IPR036134">
    <property type="entry name" value="Crypto/Photolyase_FAD-like_sf"/>
</dbReference>
<dbReference type="Pfam" id="PF00875">
    <property type="entry name" value="DNA_photolyase"/>
    <property type="match status" value="1"/>
</dbReference>
<dbReference type="eggNOG" id="COG0415">
    <property type="taxonomic scope" value="Bacteria"/>
</dbReference>
<evidence type="ECO:0000256" key="12">
    <source>
        <dbReference type="ARBA" id="ARBA00033999"/>
    </source>
</evidence>
<evidence type="ECO:0000256" key="7">
    <source>
        <dbReference type="ARBA" id="ARBA00022827"/>
    </source>
</evidence>
<dbReference type="GO" id="GO:0000719">
    <property type="term" value="P:photoreactive repair"/>
    <property type="evidence" value="ECO:0007669"/>
    <property type="project" value="TreeGrafter"/>
</dbReference>
<evidence type="ECO:0000259" key="13">
    <source>
        <dbReference type="PROSITE" id="PS51645"/>
    </source>
</evidence>
<dbReference type="Gene3D" id="3.40.50.620">
    <property type="entry name" value="HUPs"/>
    <property type="match status" value="1"/>
</dbReference>
<evidence type="ECO:0000313" key="14">
    <source>
        <dbReference type="EMBL" id="EFQ24730.1"/>
    </source>
</evidence>
<evidence type="ECO:0000256" key="11">
    <source>
        <dbReference type="ARBA" id="ARBA00031671"/>
    </source>
</evidence>
<evidence type="ECO:0000256" key="3">
    <source>
        <dbReference type="ARBA" id="ARBA00013149"/>
    </source>
</evidence>
<comment type="cofactor">
    <cofactor evidence="1">
        <name>FAD</name>
        <dbReference type="ChEBI" id="CHEBI:57692"/>
    </cofactor>
</comment>
<evidence type="ECO:0000256" key="10">
    <source>
        <dbReference type="ARBA" id="ARBA00023239"/>
    </source>
</evidence>
<dbReference type="FunFam" id="1.10.579.10:FF:000002">
    <property type="entry name" value="Deoxyribodipyrimidine photolyase"/>
    <property type="match status" value="1"/>
</dbReference>
<reference evidence="14 15" key="1">
    <citation type="journal article" date="2010" name="Stand. Genomic Sci.">
        <title>Non-contiguous finished genome sequence of Aminomonas paucivorans type strain (GLU-3).</title>
        <authorList>
            <person name="Pitluck S."/>
            <person name="Yasawong M."/>
            <person name="Held B."/>
            <person name="Lapidus A."/>
            <person name="Nolan M."/>
            <person name="Copeland A."/>
            <person name="Lucas S."/>
            <person name="Del Rio T.G."/>
            <person name="Tice H."/>
            <person name="Cheng J.F."/>
            <person name="Chertkov O."/>
            <person name="Goodwin L."/>
            <person name="Tapia R."/>
            <person name="Han C."/>
            <person name="Liolios K."/>
            <person name="Ivanova N."/>
            <person name="Mavromatis K."/>
            <person name="Ovchinnikova G."/>
            <person name="Pati A."/>
            <person name="Chen A."/>
            <person name="Palaniappan K."/>
            <person name="Land M."/>
            <person name="Hauser L."/>
            <person name="Chang Y.J."/>
            <person name="Jeffries C.D."/>
            <person name="Pukall R."/>
            <person name="Spring S."/>
            <person name="Rohde M."/>
            <person name="Sikorski J."/>
            <person name="Goker M."/>
            <person name="Woyke T."/>
            <person name="Bristow J."/>
            <person name="Eisen J.A."/>
            <person name="Markowitz V."/>
            <person name="Hugenholtz P."/>
            <person name="Kyrpides N.C."/>
            <person name="Klenk H.P."/>
        </authorList>
    </citation>
    <scope>NUCLEOTIDE SEQUENCE [LARGE SCALE GENOMIC DNA]</scope>
    <source>
        <strain evidence="14 15">DSM 12260</strain>
    </source>
</reference>
<dbReference type="PANTHER" id="PTHR10211:SF0">
    <property type="entry name" value="DEOXYRIBODIPYRIMIDINE PHOTO-LYASE"/>
    <property type="match status" value="1"/>
</dbReference>
<evidence type="ECO:0000256" key="2">
    <source>
        <dbReference type="ARBA" id="ARBA00006409"/>
    </source>
</evidence>
<dbReference type="STRING" id="584708.Apau_2323"/>
<dbReference type="AlphaFoldDB" id="E3CZU8"/>
<dbReference type="PANTHER" id="PTHR10211">
    <property type="entry name" value="DEOXYRIBODIPYRIMIDINE PHOTOLYASE"/>
    <property type="match status" value="1"/>
</dbReference>
<evidence type="ECO:0000313" key="15">
    <source>
        <dbReference type="Proteomes" id="UP000005096"/>
    </source>
</evidence>
<keyword evidence="5" id="KW-0285">Flavoprotein</keyword>
<keyword evidence="7" id="KW-0274">FAD</keyword>
<evidence type="ECO:0000256" key="4">
    <source>
        <dbReference type="ARBA" id="ARBA00014046"/>
    </source>
</evidence>
<dbReference type="PaxDb" id="584708-Apau_2323"/>
<evidence type="ECO:0000256" key="9">
    <source>
        <dbReference type="ARBA" id="ARBA00023204"/>
    </source>
</evidence>
<dbReference type="PROSITE" id="PS51645">
    <property type="entry name" value="PHR_CRY_ALPHA_BETA"/>
    <property type="match status" value="1"/>
</dbReference>
<dbReference type="Gene3D" id="1.25.40.80">
    <property type="match status" value="1"/>
</dbReference>
<proteinExistence type="inferred from homology"/>
<dbReference type="InterPro" id="IPR014729">
    <property type="entry name" value="Rossmann-like_a/b/a_fold"/>
</dbReference>
<evidence type="ECO:0000256" key="1">
    <source>
        <dbReference type="ARBA" id="ARBA00001974"/>
    </source>
</evidence>
<comment type="similarity">
    <text evidence="2">Belongs to the DNA photolyase class-2 family.</text>
</comment>